<keyword evidence="3" id="KW-1185">Reference proteome</keyword>
<dbReference type="Pfam" id="PF01381">
    <property type="entry name" value="HTH_3"/>
    <property type="match status" value="1"/>
</dbReference>
<dbReference type="Gene3D" id="1.10.260.40">
    <property type="entry name" value="lambda repressor-like DNA-binding domains"/>
    <property type="match status" value="1"/>
</dbReference>
<accession>R7ZVT0</accession>
<dbReference type="SMART" id="SM00530">
    <property type="entry name" value="HTH_XRE"/>
    <property type="match status" value="1"/>
</dbReference>
<dbReference type="AlphaFoldDB" id="R7ZVT0"/>
<feature type="domain" description="HTH cro/C1-type" evidence="1">
    <location>
        <begin position="9"/>
        <end position="63"/>
    </location>
</feature>
<reference evidence="2 3" key="1">
    <citation type="submission" date="2013-02" db="EMBL/GenBank/DDBJ databases">
        <title>A novel strain isolated from Lonar lake, Maharashtra, India.</title>
        <authorList>
            <person name="Singh A."/>
        </authorList>
    </citation>
    <scope>NUCLEOTIDE SEQUENCE [LARGE SCALE GENOMIC DNA]</scope>
    <source>
        <strain evidence="2 3">AK24</strain>
    </source>
</reference>
<organism evidence="2 3">
    <name type="scientific">Lunatimonas lonarensis</name>
    <dbReference type="NCBI Taxonomy" id="1232681"/>
    <lineage>
        <taxon>Bacteria</taxon>
        <taxon>Pseudomonadati</taxon>
        <taxon>Bacteroidota</taxon>
        <taxon>Cytophagia</taxon>
        <taxon>Cytophagales</taxon>
        <taxon>Cyclobacteriaceae</taxon>
    </lineage>
</organism>
<dbReference type="InterPro" id="IPR001387">
    <property type="entry name" value="Cro/C1-type_HTH"/>
</dbReference>
<dbReference type="SUPFAM" id="SSF47413">
    <property type="entry name" value="lambda repressor-like DNA-binding domains"/>
    <property type="match status" value="1"/>
</dbReference>
<gene>
    <name evidence="2" type="ORF">ADIS_1315</name>
</gene>
<proteinExistence type="predicted"/>
<dbReference type="InterPro" id="IPR041633">
    <property type="entry name" value="Polbeta"/>
</dbReference>
<evidence type="ECO:0000259" key="1">
    <source>
        <dbReference type="PROSITE" id="PS50943"/>
    </source>
</evidence>
<evidence type="ECO:0000313" key="3">
    <source>
        <dbReference type="Proteomes" id="UP000013909"/>
    </source>
</evidence>
<dbReference type="CDD" id="cd00093">
    <property type="entry name" value="HTH_XRE"/>
    <property type="match status" value="1"/>
</dbReference>
<dbReference type="Pfam" id="PF18765">
    <property type="entry name" value="Polbeta"/>
    <property type="match status" value="1"/>
</dbReference>
<dbReference type="STRING" id="1232681.ADIS_1315"/>
<sequence>MINAFGVRIKTFRKSRRWTLSKVSQHLGVDQAIVSKAERGLRSLTKQQVFLLSELFEVSPEVLMIPWLADRVALAVGEEAQIAPEAFQLAKEVVAFRNYEPFNLRRNYQDLIDVIARFGQVRKAWIYGSFAKKRVHAQSDVNLVLTTSGDFSYFDLAEIQNKLEKRLGRPTDIGWMDNLKKPVLDTVKEELVLIYEKV</sequence>
<dbReference type="Gene3D" id="3.30.460.10">
    <property type="entry name" value="Beta Polymerase, domain 2"/>
    <property type="match status" value="1"/>
</dbReference>
<dbReference type="SUPFAM" id="SSF81301">
    <property type="entry name" value="Nucleotidyltransferase"/>
    <property type="match status" value="1"/>
</dbReference>
<dbReference type="CDD" id="cd05403">
    <property type="entry name" value="NT_KNTase_like"/>
    <property type="match status" value="1"/>
</dbReference>
<dbReference type="Proteomes" id="UP000013909">
    <property type="component" value="Unassembled WGS sequence"/>
</dbReference>
<dbReference type="InterPro" id="IPR043519">
    <property type="entry name" value="NT_sf"/>
</dbReference>
<dbReference type="RefSeq" id="WP_010853459.1">
    <property type="nucleotide sequence ID" value="NZ_AQHR01000041.1"/>
</dbReference>
<name>R7ZVT0_9BACT</name>
<evidence type="ECO:0000313" key="2">
    <source>
        <dbReference type="EMBL" id="EON78118.1"/>
    </source>
</evidence>
<dbReference type="InterPro" id="IPR010982">
    <property type="entry name" value="Lambda_DNA-bd_dom_sf"/>
</dbReference>
<dbReference type="OrthoDB" id="4762426at2"/>
<dbReference type="PROSITE" id="PS50943">
    <property type="entry name" value="HTH_CROC1"/>
    <property type="match status" value="1"/>
</dbReference>
<dbReference type="GO" id="GO:0003677">
    <property type="term" value="F:DNA binding"/>
    <property type="evidence" value="ECO:0007669"/>
    <property type="project" value="InterPro"/>
</dbReference>
<dbReference type="EMBL" id="AQHR01000041">
    <property type="protein sequence ID" value="EON78118.1"/>
    <property type="molecule type" value="Genomic_DNA"/>
</dbReference>
<comment type="caution">
    <text evidence="2">The sequence shown here is derived from an EMBL/GenBank/DDBJ whole genome shotgun (WGS) entry which is preliminary data.</text>
</comment>
<protein>
    <recommendedName>
        <fullName evidence="1">HTH cro/C1-type domain-containing protein</fullName>
    </recommendedName>
</protein>